<dbReference type="Proteomes" id="UP001215598">
    <property type="component" value="Unassembled WGS sequence"/>
</dbReference>
<comment type="caution">
    <text evidence="3">The sequence shown here is derived from an EMBL/GenBank/DDBJ whole genome shotgun (WGS) entry which is preliminary data.</text>
</comment>
<feature type="domain" description="CxC2-like cysteine cluster KDZ transposase-associated" evidence="2">
    <location>
        <begin position="90"/>
        <end position="148"/>
    </location>
</feature>
<dbReference type="EMBL" id="JARKIB010000103">
    <property type="protein sequence ID" value="KAJ7740336.1"/>
    <property type="molecule type" value="Genomic_DNA"/>
</dbReference>
<evidence type="ECO:0000256" key="1">
    <source>
        <dbReference type="SAM" id="MobiDB-lite"/>
    </source>
</evidence>
<feature type="region of interest" description="Disordered" evidence="1">
    <location>
        <begin position="165"/>
        <end position="200"/>
    </location>
</feature>
<evidence type="ECO:0000313" key="4">
    <source>
        <dbReference type="Proteomes" id="UP001215598"/>
    </source>
</evidence>
<dbReference type="AlphaFoldDB" id="A0AAD7ID10"/>
<evidence type="ECO:0000313" key="3">
    <source>
        <dbReference type="EMBL" id="KAJ7740336.1"/>
    </source>
</evidence>
<gene>
    <name evidence="3" type="ORF">B0H16DRAFT_1729033</name>
</gene>
<feature type="compositionally biased region" description="Basic and acidic residues" evidence="1">
    <location>
        <begin position="167"/>
        <end position="176"/>
    </location>
</feature>
<organism evidence="3 4">
    <name type="scientific">Mycena metata</name>
    <dbReference type="NCBI Taxonomy" id="1033252"/>
    <lineage>
        <taxon>Eukaryota</taxon>
        <taxon>Fungi</taxon>
        <taxon>Dikarya</taxon>
        <taxon>Basidiomycota</taxon>
        <taxon>Agaricomycotina</taxon>
        <taxon>Agaricomycetes</taxon>
        <taxon>Agaricomycetidae</taxon>
        <taxon>Agaricales</taxon>
        <taxon>Marasmiineae</taxon>
        <taxon>Mycenaceae</taxon>
        <taxon>Mycena</taxon>
    </lineage>
</organism>
<evidence type="ECO:0000259" key="2">
    <source>
        <dbReference type="Pfam" id="PF18803"/>
    </source>
</evidence>
<reference evidence="3" key="1">
    <citation type="submission" date="2023-03" db="EMBL/GenBank/DDBJ databases">
        <title>Massive genome expansion in bonnet fungi (Mycena s.s.) driven by repeated elements and novel gene families across ecological guilds.</title>
        <authorList>
            <consortium name="Lawrence Berkeley National Laboratory"/>
            <person name="Harder C.B."/>
            <person name="Miyauchi S."/>
            <person name="Viragh M."/>
            <person name="Kuo A."/>
            <person name="Thoen E."/>
            <person name="Andreopoulos B."/>
            <person name="Lu D."/>
            <person name="Skrede I."/>
            <person name="Drula E."/>
            <person name="Henrissat B."/>
            <person name="Morin E."/>
            <person name="Kohler A."/>
            <person name="Barry K."/>
            <person name="LaButti K."/>
            <person name="Morin E."/>
            <person name="Salamov A."/>
            <person name="Lipzen A."/>
            <person name="Mereny Z."/>
            <person name="Hegedus B."/>
            <person name="Baldrian P."/>
            <person name="Stursova M."/>
            <person name="Weitz H."/>
            <person name="Taylor A."/>
            <person name="Grigoriev I.V."/>
            <person name="Nagy L.G."/>
            <person name="Martin F."/>
            <person name="Kauserud H."/>
        </authorList>
    </citation>
    <scope>NUCLEOTIDE SEQUENCE</scope>
    <source>
        <strain evidence="3">CBHHK182m</strain>
    </source>
</reference>
<sequence>MPPNDGPNQDNADLVEMYMGIEQMLDLRQWQVRRSAVCPCGQPSSVHCNDCGGPDLCQKCVVDKHANEPFHAVREWDAALSYYTHVTFYNLGLRIKLGHSGDACPSPRLERREALTVRGLKTLAVEFCACANAASEAHQIKARGWWPMRSNFICALPLLTLPLGPVESDKSDRESSDSDSGSESDEGREGNDGNEGSAGG</sequence>
<dbReference type="InterPro" id="IPR041457">
    <property type="entry name" value="CxC2_KDZ-assoc"/>
</dbReference>
<protein>
    <recommendedName>
        <fullName evidence="2">CxC2-like cysteine cluster KDZ transposase-associated domain-containing protein</fullName>
    </recommendedName>
</protein>
<keyword evidence="4" id="KW-1185">Reference proteome</keyword>
<accession>A0AAD7ID10</accession>
<proteinExistence type="predicted"/>
<name>A0AAD7ID10_9AGAR</name>
<dbReference type="Pfam" id="PF18803">
    <property type="entry name" value="CxC2"/>
    <property type="match status" value="1"/>
</dbReference>